<gene>
    <name evidence="2" type="ORF">HX797_17950</name>
</gene>
<reference evidence="2 3" key="1">
    <citation type="submission" date="2020-04" db="EMBL/GenBank/DDBJ databases">
        <title>Molecular characterization of pseudomonads from Agaricus bisporus reveal novel blotch 2 pathogens in Western Europe.</title>
        <authorList>
            <person name="Taparia T."/>
            <person name="Krijger M."/>
            <person name="Haynes E."/>
            <person name="Elpinstone J.G."/>
            <person name="Noble R."/>
            <person name="Van Der Wolf J."/>
        </authorList>
    </citation>
    <scope>NUCLEOTIDE SEQUENCE [LARGE SCALE GENOMIC DNA]</scope>
    <source>
        <strain evidence="2 3">B7002</strain>
    </source>
</reference>
<protein>
    <submittedName>
        <fullName evidence="2">DUF2384 domain-containing protein</fullName>
    </submittedName>
</protein>
<accession>A0A7Y7RTI8</accession>
<dbReference type="Proteomes" id="UP000560470">
    <property type="component" value="Unassembled WGS sequence"/>
</dbReference>
<dbReference type="AlphaFoldDB" id="A0A7Y7RTI8"/>
<sequence>MNAPRIVATCTCSQAACWSARHRCFLGRYEQILSVAEGVFKDRNISQRWFRRPVPGLGHLAPCTLIHTATGFSEAHNMLMRIDHGICI</sequence>
<dbReference type="Pfam" id="PF09722">
    <property type="entry name" value="Xre_MbcA_ParS_C"/>
    <property type="match status" value="1"/>
</dbReference>
<proteinExistence type="predicted"/>
<dbReference type="RefSeq" id="WP_080052810.1">
    <property type="nucleotide sequence ID" value="NZ_JACAOZ010000014.1"/>
</dbReference>
<evidence type="ECO:0000259" key="1">
    <source>
        <dbReference type="Pfam" id="PF09722"/>
    </source>
</evidence>
<dbReference type="EMBL" id="JACAOZ010000014">
    <property type="protein sequence ID" value="NVZ58149.1"/>
    <property type="molecule type" value="Genomic_DNA"/>
</dbReference>
<evidence type="ECO:0000313" key="2">
    <source>
        <dbReference type="EMBL" id="NVZ58149.1"/>
    </source>
</evidence>
<organism evidence="2 3">
    <name type="scientific">Pseudomonas edaphica</name>
    <dbReference type="NCBI Taxonomy" id="2006980"/>
    <lineage>
        <taxon>Bacteria</taxon>
        <taxon>Pseudomonadati</taxon>
        <taxon>Pseudomonadota</taxon>
        <taxon>Gammaproteobacteria</taxon>
        <taxon>Pseudomonadales</taxon>
        <taxon>Pseudomonadaceae</taxon>
        <taxon>Pseudomonas</taxon>
    </lineage>
</organism>
<comment type="caution">
    <text evidence="2">The sequence shown here is derived from an EMBL/GenBank/DDBJ whole genome shotgun (WGS) entry which is preliminary data.</text>
</comment>
<dbReference type="InterPro" id="IPR024467">
    <property type="entry name" value="Xre/MbcA/ParS-like_toxin-bd"/>
</dbReference>
<evidence type="ECO:0000313" key="3">
    <source>
        <dbReference type="Proteomes" id="UP000560470"/>
    </source>
</evidence>
<feature type="domain" description="Antitoxin Xre/MbcA/ParS-like toxin-binding" evidence="1">
    <location>
        <begin position="37"/>
        <end position="85"/>
    </location>
</feature>
<name>A0A7Y7RTI8_9PSED</name>